<evidence type="ECO:0008006" key="12">
    <source>
        <dbReference type="Google" id="ProtNLM"/>
    </source>
</evidence>
<evidence type="ECO:0000313" key="10">
    <source>
        <dbReference type="EMBL" id="CAK9191949.1"/>
    </source>
</evidence>
<dbReference type="Gene3D" id="3.50.30.30">
    <property type="match status" value="1"/>
</dbReference>
<proteinExistence type="inferred from homology"/>
<dbReference type="SUPFAM" id="SSF52025">
    <property type="entry name" value="PA domain"/>
    <property type="match status" value="1"/>
</dbReference>
<dbReference type="CDD" id="cd04852">
    <property type="entry name" value="Peptidases_S8_3"/>
    <property type="match status" value="1"/>
</dbReference>
<dbReference type="InterPro" id="IPR034197">
    <property type="entry name" value="Peptidases_S8_3"/>
</dbReference>
<accession>A0ABP0TBU3</accession>
<dbReference type="CDD" id="cd02120">
    <property type="entry name" value="PA_subtilisin_like"/>
    <property type="match status" value="1"/>
</dbReference>
<name>A0ABP0TBU3_9BRYO</name>
<dbReference type="InterPro" id="IPR046450">
    <property type="entry name" value="PA_dom_sf"/>
</dbReference>
<dbReference type="Pfam" id="PF17766">
    <property type="entry name" value="fn3_6"/>
    <property type="match status" value="1"/>
</dbReference>
<reference evidence="10 11" key="1">
    <citation type="submission" date="2024-02" db="EMBL/GenBank/DDBJ databases">
        <authorList>
            <consortium name="ELIXIR-Norway"/>
            <consortium name="Elixir Norway"/>
        </authorList>
    </citation>
    <scope>NUCLEOTIDE SEQUENCE [LARGE SCALE GENOMIC DNA]</scope>
</reference>
<feature type="domain" description="Subtilisin-like protease fibronectin type-III" evidence="9">
    <location>
        <begin position="705"/>
        <end position="799"/>
    </location>
</feature>
<dbReference type="InterPro" id="IPR015500">
    <property type="entry name" value="Peptidase_S8_subtilisin-rel"/>
</dbReference>
<keyword evidence="2 5" id="KW-0645">Protease</keyword>
<dbReference type="PRINTS" id="PR00723">
    <property type="entry name" value="SUBTILISIN"/>
</dbReference>
<dbReference type="InterPro" id="IPR010259">
    <property type="entry name" value="S8pro/Inhibitor_I9"/>
</dbReference>
<dbReference type="InterPro" id="IPR023828">
    <property type="entry name" value="Peptidase_S8_Ser-AS"/>
</dbReference>
<gene>
    <name evidence="10" type="ORF">CSSPTR1EN2_LOCUS1646</name>
</gene>
<evidence type="ECO:0000256" key="1">
    <source>
        <dbReference type="ARBA" id="ARBA00011073"/>
    </source>
</evidence>
<feature type="active site" description="Charge relay system" evidence="5">
    <location>
        <position position="181"/>
    </location>
</feature>
<dbReference type="Pfam" id="PF02225">
    <property type="entry name" value="PA"/>
    <property type="match status" value="1"/>
</dbReference>
<evidence type="ECO:0000259" key="6">
    <source>
        <dbReference type="Pfam" id="PF00082"/>
    </source>
</evidence>
<dbReference type="InterPro" id="IPR036852">
    <property type="entry name" value="Peptidase_S8/S53_dom_sf"/>
</dbReference>
<feature type="domain" description="PA" evidence="7">
    <location>
        <begin position="415"/>
        <end position="507"/>
    </location>
</feature>
<keyword evidence="3 5" id="KW-0378">Hydrolase</keyword>
<dbReference type="Proteomes" id="UP001497512">
    <property type="component" value="Chromosome 1"/>
</dbReference>
<dbReference type="InterPro" id="IPR037045">
    <property type="entry name" value="S8pro/Inhibitor_I9_sf"/>
</dbReference>
<feature type="domain" description="Peptidase S8/S53" evidence="6">
    <location>
        <begin position="172"/>
        <end position="636"/>
    </location>
</feature>
<evidence type="ECO:0000256" key="4">
    <source>
        <dbReference type="ARBA" id="ARBA00022825"/>
    </source>
</evidence>
<comment type="similarity">
    <text evidence="1 5">Belongs to the peptidase S8 family.</text>
</comment>
<feature type="domain" description="Inhibitor I9" evidence="8">
    <location>
        <begin position="63"/>
        <end position="139"/>
    </location>
</feature>
<keyword evidence="11" id="KW-1185">Reference proteome</keyword>
<dbReference type="Gene3D" id="3.30.70.80">
    <property type="entry name" value="Peptidase S8 propeptide/proteinase inhibitor I9"/>
    <property type="match status" value="1"/>
</dbReference>
<dbReference type="InterPro" id="IPR041469">
    <property type="entry name" value="Subtilisin-like_FN3"/>
</dbReference>
<dbReference type="PANTHER" id="PTHR10795">
    <property type="entry name" value="PROPROTEIN CONVERTASE SUBTILISIN/KEXIN"/>
    <property type="match status" value="1"/>
</dbReference>
<dbReference type="PROSITE" id="PS51892">
    <property type="entry name" value="SUBTILASE"/>
    <property type="match status" value="1"/>
</dbReference>
<evidence type="ECO:0000313" key="11">
    <source>
        <dbReference type="Proteomes" id="UP001497512"/>
    </source>
</evidence>
<dbReference type="InterPro" id="IPR000209">
    <property type="entry name" value="Peptidase_S8/S53_dom"/>
</dbReference>
<dbReference type="Gene3D" id="2.60.40.2310">
    <property type="match status" value="1"/>
</dbReference>
<dbReference type="InterPro" id="IPR003137">
    <property type="entry name" value="PA_domain"/>
</dbReference>
<dbReference type="Pfam" id="PF05922">
    <property type="entry name" value="Inhibitor_I9"/>
    <property type="match status" value="1"/>
</dbReference>
<feature type="active site" description="Charge relay system" evidence="5">
    <location>
        <position position="257"/>
    </location>
</feature>
<evidence type="ECO:0000256" key="5">
    <source>
        <dbReference type="PROSITE-ProRule" id="PRU01240"/>
    </source>
</evidence>
<dbReference type="Gene3D" id="3.40.50.200">
    <property type="entry name" value="Peptidase S8/S53 domain"/>
    <property type="match status" value="1"/>
</dbReference>
<feature type="active site" description="Charge relay system" evidence="5">
    <location>
        <position position="592"/>
    </location>
</feature>
<evidence type="ECO:0000256" key="3">
    <source>
        <dbReference type="ARBA" id="ARBA00022801"/>
    </source>
</evidence>
<organism evidence="10 11">
    <name type="scientific">Sphagnum troendelagicum</name>
    <dbReference type="NCBI Taxonomy" id="128251"/>
    <lineage>
        <taxon>Eukaryota</taxon>
        <taxon>Viridiplantae</taxon>
        <taxon>Streptophyta</taxon>
        <taxon>Embryophyta</taxon>
        <taxon>Bryophyta</taxon>
        <taxon>Sphagnophytina</taxon>
        <taxon>Sphagnopsida</taxon>
        <taxon>Sphagnales</taxon>
        <taxon>Sphagnaceae</taxon>
        <taxon>Sphagnum</taxon>
    </lineage>
</organism>
<evidence type="ECO:0000256" key="2">
    <source>
        <dbReference type="ARBA" id="ARBA00022670"/>
    </source>
</evidence>
<protein>
    <recommendedName>
        <fullName evidence="12">Subtilisin-like protease</fullName>
    </recommendedName>
</protein>
<dbReference type="SUPFAM" id="SSF52743">
    <property type="entry name" value="Subtilisin-like"/>
    <property type="match status" value="1"/>
</dbReference>
<evidence type="ECO:0000259" key="9">
    <source>
        <dbReference type="Pfam" id="PF17766"/>
    </source>
</evidence>
<dbReference type="EMBL" id="OZ019893">
    <property type="protein sequence ID" value="CAK9191949.1"/>
    <property type="molecule type" value="Genomic_DNA"/>
</dbReference>
<dbReference type="PROSITE" id="PS00138">
    <property type="entry name" value="SUBTILASE_SER"/>
    <property type="match status" value="1"/>
</dbReference>
<keyword evidence="4 5" id="KW-0720">Serine protease</keyword>
<dbReference type="InterPro" id="IPR045051">
    <property type="entry name" value="SBT"/>
</dbReference>
<sequence length="804" mass="83644">MVGRAVSRLVRRERSWESTSVASAAAAPRIIHSGTAFVVVLLLLASCLLASVTAATTSLEKKSYVAYLGASDPVTHPDSLRAKHQTILVSALGSVVAAESALLYSYKHVFNGFSAHLSLEEFSVLSEMPEVVAIFESRVSTPHTTHSWEYLGLETGDGSIPKNSLWKASKYGADVIIGSLDTGVWPESHSYSDEGLGPIPAKWKGTCQKGEEFGPENCNKKLIGGKFFVAGYAASVGGIGNVTALGDVLSARDTDGHGTHTSSTAGGSFVPGANEFGQANGTAKGGAPHARIAAYKVCWVGGCFDSDILAAMDEGIADGVDIFTLSLGSSPPLVPLYEDSIAIGAFSASQKGIITVCSAGNDGPTPASVTNVAPWIITVAASTIDRNFSSYAILGNNESYLGFSVTNEKLDQILYPLVYAGDVGLPGLAGNDSYLCFNGTLDPTKVKGKIVGCVRGITARVEKGAVVGEAGGIGMILGNPPADGNDLEADPHFIPATMVNADDSTAIFDYIATTSSPLAQITPATTVLGVKPAPIMASFSSQGPNSLSPDILKPDVTAPGVNILAAWSGATSPTGLPFDKRIVQYNIISGTSMACPHTTGVATLLRAAHHDWSPSAIQSAIMTTATYLDNTGEVIRNGSAIAGTAFDYGAGQINPNAAADPGLVYEATAYDYSLFLCSLGYNTSDISIITGSQFVCPAQTPTTTDLNYPSIAISALNGKRTVTRTVTNVGPASSVYKSVIRAPSGIKVLITPNVLKFTKTGEKLTFNITFTALQVTGEYVFGSYTWTDGSHDVRSPIAVQVVSK</sequence>
<evidence type="ECO:0000259" key="8">
    <source>
        <dbReference type="Pfam" id="PF05922"/>
    </source>
</evidence>
<evidence type="ECO:0000259" key="7">
    <source>
        <dbReference type="Pfam" id="PF02225"/>
    </source>
</evidence>
<dbReference type="Pfam" id="PF00082">
    <property type="entry name" value="Peptidase_S8"/>
    <property type="match status" value="1"/>
</dbReference>